<evidence type="ECO:0000313" key="3">
    <source>
        <dbReference type="Proteomes" id="UP001177023"/>
    </source>
</evidence>
<gene>
    <name evidence="2" type="ORF">MSPICULIGERA_LOCUS6228</name>
</gene>
<name>A0AA36FZF1_9BILA</name>
<accession>A0AA36FZF1</accession>
<feature type="transmembrane region" description="Helical" evidence="1">
    <location>
        <begin position="120"/>
        <end position="142"/>
    </location>
</feature>
<feature type="transmembrane region" description="Helical" evidence="1">
    <location>
        <begin position="81"/>
        <end position="100"/>
    </location>
</feature>
<protein>
    <submittedName>
        <fullName evidence="2">Uncharacterized protein</fullName>
    </submittedName>
</protein>
<keyword evidence="1" id="KW-1133">Transmembrane helix</keyword>
<proteinExistence type="predicted"/>
<reference evidence="2" key="1">
    <citation type="submission" date="2023-06" db="EMBL/GenBank/DDBJ databases">
        <authorList>
            <person name="Delattre M."/>
        </authorList>
    </citation>
    <scope>NUCLEOTIDE SEQUENCE</scope>
    <source>
        <strain evidence="2">AF72</strain>
    </source>
</reference>
<keyword evidence="3" id="KW-1185">Reference proteome</keyword>
<dbReference type="Proteomes" id="UP001177023">
    <property type="component" value="Unassembled WGS sequence"/>
</dbReference>
<dbReference type="AlphaFoldDB" id="A0AA36FZF1"/>
<feature type="non-terminal residue" evidence="2">
    <location>
        <position position="172"/>
    </location>
</feature>
<keyword evidence="1" id="KW-0812">Transmembrane</keyword>
<organism evidence="2 3">
    <name type="scientific">Mesorhabditis spiculigera</name>
    <dbReference type="NCBI Taxonomy" id="96644"/>
    <lineage>
        <taxon>Eukaryota</taxon>
        <taxon>Metazoa</taxon>
        <taxon>Ecdysozoa</taxon>
        <taxon>Nematoda</taxon>
        <taxon>Chromadorea</taxon>
        <taxon>Rhabditida</taxon>
        <taxon>Rhabditina</taxon>
        <taxon>Rhabditomorpha</taxon>
        <taxon>Rhabditoidea</taxon>
        <taxon>Rhabditidae</taxon>
        <taxon>Mesorhabditinae</taxon>
        <taxon>Mesorhabditis</taxon>
    </lineage>
</organism>
<dbReference type="EMBL" id="CATQJA010001534">
    <property type="protein sequence ID" value="CAJ0567686.1"/>
    <property type="molecule type" value="Genomic_DNA"/>
</dbReference>
<sequence>MDDNDTSNRPTSTTIFVETTTEYWECIEYPTGEYLYTDPVGGRYAGNWLPIQADRNVATDPYVITALFMARNSGRKKRADVRLSMMMISTQAVTITFLFAHYVTNLVEDHASMNTPIMNFIILVLVPSLGRHVITLLVICFNMETAKKKMSMVTVSGVVSSGRRRSTKTTVL</sequence>
<evidence type="ECO:0000313" key="2">
    <source>
        <dbReference type="EMBL" id="CAJ0567686.1"/>
    </source>
</evidence>
<comment type="caution">
    <text evidence="2">The sequence shown here is derived from an EMBL/GenBank/DDBJ whole genome shotgun (WGS) entry which is preliminary data.</text>
</comment>
<evidence type="ECO:0000256" key="1">
    <source>
        <dbReference type="SAM" id="Phobius"/>
    </source>
</evidence>
<keyword evidence="1" id="KW-0472">Membrane</keyword>